<sequence>KCVAFRQSPSLTVKDGREAEIHCSHDDSNLSVMLWYQQRQASPGMTLIGYSYSTTEPNYEGLFEERFRQKRQGDLKGTLVISKLTLADSAVYFCAASRTVMWLHFSPSLKT</sequence>
<organism evidence="4 5">
    <name type="scientific">Hucho hucho</name>
    <name type="common">huchen</name>
    <dbReference type="NCBI Taxonomy" id="62062"/>
    <lineage>
        <taxon>Eukaryota</taxon>
        <taxon>Metazoa</taxon>
        <taxon>Chordata</taxon>
        <taxon>Craniata</taxon>
        <taxon>Vertebrata</taxon>
        <taxon>Euteleostomi</taxon>
        <taxon>Actinopterygii</taxon>
        <taxon>Neopterygii</taxon>
        <taxon>Teleostei</taxon>
        <taxon>Protacanthopterygii</taxon>
        <taxon>Salmoniformes</taxon>
        <taxon>Salmonidae</taxon>
        <taxon>Salmoninae</taxon>
        <taxon>Hucho</taxon>
    </lineage>
</organism>
<dbReference type="GO" id="GO:0007166">
    <property type="term" value="P:cell surface receptor signaling pathway"/>
    <property type="evidence" value="ECO:0007669"/>
    <property type="project" value="TreeGrafter"/>
</dbReference>
<dbReference type="InterPro" id="IPR050413">
    <property type="entry name" value="TCR_beta_variable"/>
</dbReference>
<dbReference type="InterPro" id="IPR007110">
    <property type="entry name" value="Ig-like_dom"/>
</dbReference>
<evidence type="ECO:0000256" key="1">
    <source>
        <dbReference type="ARBA" id="ARBA00022729"/>
    </source>
</evidence>
<dbReference type="Pfam" id="PF07686">
    <property type="entry name" value="V-set"/>
    <property type="match status" value="1"/>
</dbReference>
<keyword evidence="5" id="KW-1185">Reference proteome</keyword>
<dbReference type="PANTHER" id="PTHR23268:SF102">
    <property type="entry name" value="IMMUNOGLOBULIN V-SET DOMAIN-CONTAINING PROTEIN"/>
    <property type="match status" value="1"/>
</dbReference>
<dbReference type="Gene3D" id="2.60.40.10">
    <property type="entry name" value="Immunoglobulins"/>
    <property type="match status" value="1"/>
</dbReference>
<accession>A0A4W5KV51</accession>
<keyword evidence="1" id="KW-0732">Signal</keyword>
<evidence type="ECO:0000256" key="2">
    <source>
        <dbReference type="ARBA" id="ARBA00022859"/>
    </source>
</evidence>
<dbReference type="InterPro" id="IPR013106">
    <property type="entry name" value="Ig_V-set"/>
</dbReference>
<reference evidence="4" key="2">
    <citation type="submission" date="2025-08" db="UniProtKB">
        <authorList>
            <consortium name="Ensembl"/>
        </authorList>
    </citation>
    <scope>IDENTIFICATION</scope>
</reference>
<dbReference type="SMART" id="SM00409">
    <property type="entry name" value="IG"/>
    <property type="match status" value="1"/>
</dbReference>
<dbReference type="GO" id="GO:0005886">
    <property type="term" value="C:plasma membrane"/>
    <property type="evidence" value="ECO:0007669"/>
    <property type="project" value="TreeGrafter"/>
</dbReference>
<dbReference type="InterPro" id="IPR036179">
    <property type="entry name" value="Ig-like_dom_sf"/>
</dbReference>
<name>A0A4W5KV51_9TELE</name>
<evidence type="ECO:0000313" key="5">
    <source>
        <dbReference type="Proteomes" id="UP000314982"/>
    </source>
</evidence>
<protein>
    <recommendedName>
        <fullName evidence="3">Ig-like domain-containing protein</fullName>
    </recommendedName>
</protein>
<dbReference type="Ensembl" id="ENSHHUT00000014679.1">
    <property type="protein sequence ID" value="ENSHHUP00000014205.1"/>
    <property type="gene ID" value="ENSHHUG00000008781.1"/>
</dbReference>
<dbReference type="PROSITE" id="PS50835">
    <property type="entry name" value="IG_LIKE"/>
    <property type="match status" value="1"/>
</dbReference>
<dbReference type="GeneTree" id="ENSGT00940000177531"/>
<dbReference type="SMART" id="SM00406">
    <property type="entry name" value="IGv"/>
    <property type="match status" value="1"/>
</dbReference>
<keyword evidence="2" id="KW-0391">Immunity</keyword>
<evidence type="ECO:0000313" key="4">
    <source>
        <dbReference type="Ensembl" id="ENSHHUP00000014205.1"/>
    </source>
</evidence>
<reference evidence="4" key="3">
    <citation type="submission" date="2025-09" db="UniProtKB">
        <authorList>
            <consortium name="Ensembl"/>
        </authorList>
    </citation>
    <scope>IDENTIFICATION</scope>
</reference>
<proteinExistence type="predicted"/>
<evidence type="ECO:0000259" key="3">
    <source>
        <dbReference type="PROSITE" id="PS50835"/>
    </source>
</evidence>
<dbReference type="SUPFAM" id="SSF48726">
    <property type="entry name" value="Immunoglobulin"/>
    <property type="match status" value="1"/>
</dbReference>
<dbReference type="PANTHER" id="PTHR23268">
    <property type="entry name" value="T-CELL RECEPTOR BETA CHAIN"/>
    <property type="match status" value="1"/>
</dbReference>
<dbReference type="AlphaFoldDB" id="A0A4W5KV51"/>
<dbReference type="InterPro" id="IPR003599">
    <property type="entry name" value="Ig_sub"/>
</dbReference>
<reference evidence="5" key="1">
    <citation type="submission" date="2018-06" db="EMBL/GenBank/DDBJ databases">
        <title>Genome assembly of Danube salmon.</title>
        <authorList>
            <person name="Macqueen D.J."/>
            <person name="Gundappa M.K."/>
        </authorList>
    </citation>
    <scope>NUCLEOTIDE SEQUENCE [LARGE SCALE GENOMIC DNA]</scope>
</reference>
<dbReference type="InterPro" id="IPR013783">
    <property type="entry name" value="Ig-like_fold"/>
</dbReference>
<dbReference type="GO" id="GO:0002376">
    <property type="term" value="P:immune system process"/>
    <property type="evidence" value="ECO:0007669"/>
    <property type="project" value="UniProtKB-KW"/>
</dbReference>
<dbReference type="Proteomes" id="UP000314982">
    <property type="component" value="Unassembled WGS sequence"/>
</dbReference>
<feature type="domain" description="Ig-like" evidence="3">
    <location>
        <begin position="1"/>
        <end position="97"/>
    </location>
</feature>